<protein>
    <submittedName>
        <fullName evidence="2">Nicotinamide-nucleotide amidohydrolase PncC</fullName>
        <ecNumber evidence="2">3.5.1.42</ecNumber>
    </submittedName>
</protein>
<sequence length="160" mass="17186">MDNNINSIESVLGKILVKNKLTISSAESCTGGLLSGTLINYPGISAVFTQGFVTYSNEAKMELLGVKKDTLDKYGAVSPQTAEEMVIGLVNRTKTRIGISVTGIAGPDGGTDDKPVGLVYSGIYIDGKIIIKKYNFNGDRQQVRNNTVQSILNLLIDELK</sequence>
<evidence type="ECO:0000313" key="3">
    <source>
        <dbReference type="Proteomes" id="UP000190080"/>
    </source>
</evidence>
<name>A0A1V4I727_9CLOT</name>
<dbReference type="SUPFAM" id="SSF142433">
    <property type="entry name" value="CinA-like"/>
    <property type="match status" value="1"/>
</dbReference>
<keyword evidence="2" id="KW-0378">Hydrolase</keyword>
<reference evidence="2 3" key="1">
    <citation type="submission" date="2017-03" db="EMBL/GenBank/DDBJ databases">
        <title>Genome sequence of Clostridium oryzae DSM 28571.</title>
        <authorList>
            <person name="Poehlein A."/>
            <person name="Daniel R."/>
        </authorList>
    </citation>
    <scope>NUCLEOTIDE SEQUENCE [LARGE SCALE GENOMIC DNA]</scope>
    <source>
        <strain evidence="2 3">DSM 28571</strain>
    </source>
</reference>
<dbReference type="Pfam" id="PF02464">
    <property type="entry name" value="CinA"/>
    <property type="match status" value="1"/>
</dbReference>
<evidence type="ECO:0000259" key="1">
    <source>
        <dbReference type="Pfam" id="PF02464"/>
    </source>
</evidence>
<proteinExistence type="predicted"/>
<dbReference type="InterPro" id="IPR036653">
    <property type="entry name" value="CinA-like_C"/>
</dbReference>
<organism evidence="2 3">
    <name type="scientific">Clostridium oryzae</name>
    <dbReference type="NCBI Taxonomy" id="1450648"/>
    <lineage>
        <taxon>Bacteria</taxon>
        <taxon>Bacillati</taxon>
        <taxon>Bacillota</taxon>
        <taxon>Clostridia</taxon>
        <taxon>Eubacteriales</taxon>
        <taxon>Clostridiaceae</taxon>
        <taxon>Clostridium</taxon>
    </lineage>
</organism>
<dbReference type="NCBIfam" id="TIGR00199">
    <property type="entry name" value="PncC_domain"/>
    <property type="match status" value="1"/>
</dbReference>
<dbReference type="Proteomes" id="UP000190080">
    <property type="component" value="Unassembled WGS sequence"/>
</dbReference>
<gene>
    <name evidence="2" type="primary">pncC</name>
    <name evidence="2" type="ORF">CLORY_43890</name>
</gene>
<accession>A0A1V4I727</accession>
<dbReference type="STRING" id="1450648.CLORY_43890"/>
<dbReference type="AlphaFoldDB" id="A0A1V4I727"/>
<dbReference type="Gene3D" id="3.90.950.20">
    <property type="entry name" value="CinA-like"/>
    <property type="match status" value="1"/>
</dbReference>
<dbReference type="InterPro" id="IPR008136">
    <property type="entry name" value="CinA_C"/>
</dbReference>
<keyword evidence="3" id="KW-1185">Reference proteome</keyword>
<dbReference type="EC" id="3.5.1.42" evidence="2"/>
<dbReference type="EMBL" id="MZGV01000108">
    <property type="protein sequence ID" value="OPJ55689.1"/>
    <property type="molecule type" value="Genomic_DNA"/>
</dbReference>
<evidence type="ECO:0000313" key="2">
    <source>
        <dbReference type="EMBL" id="OPJ55689.1"/>
    </source>
</evidence>
<feature type="domain" description="CinA C-terminal" evidence="1">
    <location>
        <begin position="7"/>
        <end position="158"/>
    </location>
</feature>
<dbReference type="GO" id="GO:0019159">
    <property type="term" value="F:nicotinamide-nucleotide amidase activity"/>
    <property type="evidence" value="ECO:0007669"/>
    <property type="project" value="UniProtKB-EC"/>
</dbReference>
<dbReference type="OrthoDB" id="9801454at2"/>
<comment type="caution">
    <text evidence="2">The sequence shown here is derived from an EMBL/GenBank/DDBJ whole genome shotgun (WGS) entry which is preliminary data.</text>
</comment>